<dbReference type="GO" id="GO:0043953">
    <property type="term" value="P:protein transport by the Tat complex"/>
    <property type="evidence" value="ECO:0007669"/>
    <property type="project" value="UniProtKB-UniRule"/>
</dbReference>
<keyword evidence="5" id="KW-0813">Transport</keyword>
<feature type="transmembrane region" description="Helical" evidence="5">
    <location>
        <begin position="78"/>
        <end position="99"/>
    </location>
</feature>
<dbReference type="GO" id="GO:0033281">
    <property type="term" value="C:TAT protein transport complex"/>
    <property type="evidence" value="ECO:0007669"/>
    <property type="project" value="UniProtKB-UniRule"/>
</dbReference>
<gene>
    <name evidence="5 6" type="primary">tatC</name>
    <name evidence="6" type="ORF">CR159_09485</name>
</gene>
<feature type="transmembrane region" description="Helical" evidence="5">
    <location>
        <begin position="158"/>
        <end position="183"/>
    </location>
</feature>
<protein>
    <recommendedName>
        <fullName evidence="5">Sec-independent protein translocase protein TatC</fullName>
    </recommendedName>
</protein>
<dbReference type="Pfam" id="PF00902">
    <property type="entry name" value="TatC"/>
    <property type="match status" value="1"/>
</dbReference>
<evidence type="ECO:0000256" key="1">
    <source>
        <dbReference type="ARBA" id="ARBA00004141"/>
    </source>
</evidence>
<feature type="transmembrane region" description="Helical" evidence="5">
    <location>
        <begin position="195"/>
        <end position="214"/>
    </location>
</feature>
<keyword evidence="3 5" id="KW-1133">Transmembrane helix</keyword>
<comment type="similarity">
    <text evidence="5">Belongs to the TatC family.</text>
</comment>
<keyword evidence="5" id="KW-0653">Protein transport</keyword>
<dbReference type="EMBL" id="PDNW01000006">
    <property type="protein sequence ID" value="PLC50224.1"/>
    <property type="molecule type" value="Genomic_DNA"/>
</dbReference>
<dbReference type="HAMAP" id="MF_00902">
    <property type="entry name" value="TatC"/>
    <property type="match status" value="1"/>
</dbReference>
<keyword evidence="7" id="KW-1185">Reference proteome</keyword>
<feature type="transmembrane region" description="Helical" evidence="5">
    <location>
        <begin position="220"/>
        <end position="240"/>
    </location>
</feature>
<accession>A0A2N4U5D4</accession>
<feature type="transmembrane region" description="Helical" evidence="5">
    <location>
        <begin position="111"/>
        <end position="138"/>
    </location>
</feature>
<dbReference type="RefSeq" id="WP_102073771.1">
    <property type="nucleotide sequence ID" value="NZ_PDNW01000006.1"/>
</dbReference>
<dbReference type="PRINTS" id="PR01840">
    <property type="entry name" value="TATCFAMILY"/>
</dbReference>
<comment type="caution">
    <text evidence="6">The sequence shown here is derived from an EMBL/GenBank/DDBJ whole genome shotgun (WGS) entry which is preliminary data.</text>
</comment>
<keyword evidence="5" id="KW-1003">Cell membrane</keyword>
<organism evidence="6 7">
    <name type="scientific">Pollutimonas subterranea</name>
    <dbReference type="NCBI Taxonomy" id="2045210"/>
    <lineage>
        <taxon>Bacteria</taxon>
        <taxon>Pseudomonadati</taxon>
        <taxon>Pseudomonadota</taxon>
        <taxon>Betaproteobacteria</taxon>
        <taxon>Burkholderiales</taxon>
        <taxon>Alcaligenaceae</taxon>
        <taxon>Pollutimonas</taxon>
    </lineage>
</organism>
<dbReference type="NCBIfam" id="TIGR00945">
    <property type="entry name" value="tatC"/>
    <property type="match status" value="1"/>
</dbReference>
<dbReference type="GO" id="GO:0009977">
    <property type="term" value="F:proton motive force dependent protein transmembrane transporter activity"/>
    <property type="evidence" value="ECO:0007669"/>
    <property type="project" value="TreeGrafter"/>
</dbReference>
<evidence type="ECO:0000313" key="7">
    <source>
        <dbReference type="Proteomes" id="UP000234190"/>
    </source>
</evidence>
<dbReference type="PANTHER" id="PTHR30371:SF0">
    <property type="entry name" value="SEC-INDEPENDENT PROTEIN TRANSLOCASE PROTEIN TATC, CHLOROPLASTIC-RELATED"/>
    <property type="match status" value="1"/>
</dbReference>
<dbReference type="OrthoDB" id="9777044at2"/>
<evidence type="ECO:0000256" key="4">
    <source>
        <dbReference type="ARBA" id="ARBA00023136"/>
    </source>
</evidence>
<reference evidence="6 7" key="1">
    <citation type="submission" date="2017-10" db="EMBL/GenBank/DDBJ databases">
        <title>Two draft genome sequences of Pusillimonas sp. strains isolated from a nitrate- and radionuclide-contaminated groundwater in Russia.</title>
        <authorList>
            <person name="Grouzdev D.S."/>
            <person name="Tourova T.P."/>
            <person name="Goeva M.A."/>
            <person name="Babich T.L."/>
            <person name="Sokolova D.S."/>
            <person name="Abdullin R."/>
            <person name="Poltaraus A.B."/>
            <person name="Toshchakov S.V."/>
            <person name="Nazina T.N."/>
        </authorList>
    </citation>
    <scope>NUCLEOTIDE SEQUENCE [LARGE SCALE GENOMIC DNA]</scope>
    <source>
        <strain evidence="6 7">JR1/69-3-13</strain>
    </source>
</reference>
<feature type="transmembrane region" description="Helical" evidence="5">
    <location>
        <begin position="21"/>
        <end position="39"/>
    </location>
</feature>
<evidence type="ECO:0000256" key="2">
    <source>
        <dbReference type="ARBA" id="ARBA00022692"/>
    </source>
</evidence>
<sequence length="262" mass="28498">MTQDASTQDTFISHLVELRTRLLRAVVAVVLVFIVLFIYPGPSAIYDVLAQPMLSSLPEGTRMIATGVITPFMVPVKVTMMAAFVLALPVVLYQAWAFVAPGLYKHEQQLALPLIASSTLLFILGMAFCYFVVFRTVFHFIAGFAPQSITPAPDIEAYVSFVMTMFLAFGVTFEVPIAVVLLVKSGMVTVQKLRAARGYVVVGAFVIAAVVTPPDVLSQFMLAVPLCLLYELGILVASALKKREASPDETSSDDEIATRNEP</sequence>
<keyword evidence="2 5" id="KW-0812">Transmembrane</keyword>
<dbReference type="Proteomes" id="UP000234190">
    <property type="component" value="Unassembled WGS sequence"/>
</dbReference>
<dbReference type="AlphaFoldDB" id="A0A2N4U5D4"/>
<comment type="function">
    <text evidence="5">Part of the twin-arginine translocation (Tat) system that transports large folded proteins containing a characteristic twin-arginine motif in their signal peptide across membranes. Together with TatB, TatC is part of a receptor directly interacting with Tat signal peptides.</text>
</comment>
<comment type="subcellular location">
    <subcellularLocation>
        <location evidence="5">Cell membrane</location>
        <topology evidence="5">Multi-pass membrane protein</topology>
    </subcellularLocation>
    <subcellularLocation>
        <location evidence="1">Membrane</location>
        <topology evidence="1">Multi-pass membrane protein</topology>
    </subcellularLocation>
</comment>
<keyword evidence="4 5" id="KW-0472">Membrane</keyword>
<evidence type="ECO:0000313" key="6">
    <source>
        <dbReference type="EMBL" id="PLC50224.1"/>
    </source>
</evidence>
<proteinExistence type="inferred from homology"/>
<dbReference type="GO" id="GO:0065002">
    <property type="term" value="P:intracellular protein transmembrane transport"/>
    <property type="evidence" value="ECO:0007669"/>
    <property type="project" value="TreeGrafter"/>
</dbReference>
<dbReference type="InterPro" id="IPR002033">
    <property type="entry name" value="TatC"/>
</dbReference>
<evidence type="ECO:0000256" key="3">
    <source>
        <dbReference type="ARBA" id="ARBA00022989"/>
    </source>
</evidence>
<dbReference type="PANTHER" id="PTHR30371">
    <property type="entry name" value="SEC-INDEPENDENT PROTEIN TRANSLOCASE PROTEIN TATC"/>
    <property type="match status" value="1"/>
</dbReference>
<name>A0A2N4U5D4_9BURK</name>
<comment type="subunit">
    <text evidence="5">The Tat system comprises two distinct complexes: a TatABC complex, containing multiple copies of TatA, TatB and TatC subunits, and a separate TatA complex, containing only TatA subunits. Substrates initially bind to the TatABC complex, which probably triggers association of the separate TatA complex to form the active translocon.</text>
</comment>
<evidence type="ECO:0000256" key="5">
    <source>
        <dbReference type="HAMAP-Rule" id="MF_00902"/>
    </source>
</evidence>
<keyword evidence="5" id="KW-0811">Translocation</keyword>